<evidence type="ECO:0000313" key="1">
    <source>
        <dbReference type="EMBL" id="JAH57213.1"/>
    </source>
</evidence>
<name>A0A0E9TWU4_ANGAN</name>
<sequence length="10" mass="1152">MFHNHIALGI</sequence>
<accession>A0A0E9TWU4</accession>
<organism evidence="1">
    <name type="scientific">Anguilla anguilla</name>
    <name type="common">European freshwater eel</name>
    <name type="synonym">Muraena anguilla</name>
    <dbReference type="NCBI Taxonomy" id="7936"/>
    <lineage>
        <taxon>Eukaryota</taxon>
        <taxon>Metazoa</taxon>
        <taxon>Chordata</taxon>
        <taxon>Craniata</taxon>
        <taxon>Vertebrata</taxon>
        <taxon>Euteleostomi</taxon>
        <taxon>Actinopterygii</taxon>
        <taxon>Neopterygii</taxon>
        <taxon>Teleostei</taxon>
        <taxon>Anguilliformes</taxon>
        <taxon>Anguillidae</taxon>
        <taxon>Anguilla</taxon>
    </lineage>
</organism>
<dbReference type="EMBL" id="GBXM01051364">
    <property type="protein sequence ID" value="JAH57213.1"/>
    <property type="molecule type" value="Transcribed_RNA"/>
</dbReference>
<proteinExistence type="predicted"/>
<protein>
    <submittedName>
        <fullName evidence="1">Uncharacterized protein</fullName>
    </submittedName>
</protein>
<reference evidence="1" key="2">
    <citation type="journal article" date="2015" name="Fish Shellfish Immunol.">
        <title>Early steps in the European eel (Anguilla anguilla)-Vibrio vulnificus interaction in the gills: Role of the RtxA13 toxin.</title>
        <authorList>
            <person name="Callol A."/>
            <person name="Pajuelo D."/>
            <person name="Ebbesson L."/>
            <person name="Teles M."/>
            <person name="MacKenzie S."/>
            <person name="Amaro C."/>
        </authorList>
    </citation>
    <scope>NUCLEOTIDE SEQUENCE</scope>
</reference>
<reference evidence="1" key="1">
    <citation type="submission" date="2014-11" db="EMBL/GenBank/DDBJ databases">
        <authorList>
            <person name="Amaro Gonzalez C."/>
        </authorList>
    </citation>
    <scope>NUCLEOTIDE SEQUENCE</scope>
</reference>